<evidence type="ECO:0000313" key="2">
    <source>
        <dbReference type="Proteomes" id="UP000636888"/>
    </source>
</evidence>
<dbReference type="InterPro" id="IPR021317">
    <property type="entry name" value="DUF2917"/>
</dbReference>
<keyword evidence="2" id="KW-1185">Reference proteome</keyword>
<dbReference type="RefSeq" id="WP_199383432.1">
    <property type="nucleotide sequence ID" value="NZ_JAEMHM010000005.1"/>
</dbReference>
<comment type="caution">
    <text evidence="1">The sequence shown here is derived from an EMBL/GenBank/DDBJ whole genome shotgun (WGS) entry which is preliminary data.</text>
</comment>
<protein>
    <submittedName>
        <fullName evidence="1">DUF2917 domain-containing protein</fullName>
    </submittedName>
</protein>
<sequence>MQISLEKEQGVTLQGDCRGIRVRCLAGVLWLTQCGDERDYLLRPEEEFVVRRRGKVIIEAWRDAVLTLPPEAEPTGWLERLACRFAALRRPVIPTTIKRTATVAEGRGGKTF</sequence>
<dbReference type="Pfam" id="PF11142">
    <property type="entry name" value="DUF2917"/>
    <property type="match status" value="1"/>
</dbReference>
<dbReference type="Proteomes" id="UP000636888">
    <property type="component" value="Unassembled WGS sequence"/>
</dbReference>
<gene>
    <name evidence="1" type="ORF">JFN93_07735</name>
</gene>
<proteinExistence type="predicted"/>
<name>A0A8J7IN95_9BACT</name>
<dbReference type="AlphaFoldDB" id="A0A8J7IN95"/>
<dbReference type="EMBL" id="JAEMHM010000005">
    <property type="protein sequence ID" value="MBJ6724593.1"/>
    <property type="molecule type" value="Genomic_DNA"/>
</dbReference>
<organism evidence="1 2">
    <name type="scientific">Geomesophilobacter sediminis</name>
    <dbReference type="NCBI Taxonomy" id="2798584"/>
    <lineage>
        <taxon>Bacteria</taxon>
        <taxon>Pseudomonadati</taxon>
        <taxon>Thermodesulfobacteriota</taxon>
        <taxon>Desulfuromonadia</taxon>
        <taxon>Geobacterales</taxon>
        <taxon>Geobacteraceae</taxon>
        <taxon>Geomesophilobacter</taxon>
    </lineage>
</organism>
<accession>A0A8J7IN95</accession>
<reference evidence="1" key="1">
    <citation type="submission" date="2020-12" db="EMBL/GenBank/DDBJ databases">
        <title>Geomonas sp. Red875, isolated from river sediment.</title>
        <authorList>
            <person name="Xu Z."/>
            <person name="Zhang Z."/>
            <person name="Masuda Y."/>
            <person name="Itoh H."/>
            <person name="Senoo K."/>
        </authorList>
    </citation>
    <scope>NUCLEOTIDE SEQUENCE</scope>
    <source>
        <strain evidence="1">Red875</strain>
    </source>
</reference>
<evidence type="ECO:0000313" key="1">
    <source>
        <dbReference type="EMBL" id="MBJ6724593.1"/>
    </source>
</evidence>